<protein>
    <recommendedName>
        <fullName evidence="1">Transcriptional repressor PaaX-like central Cas2-like domain-containing protein</fullName>
    </recommendedName>
</protein>
<accession>A0A1F7UY68</accession>
<dbReference type="EMBL" id="MGEK01000001">
    <property type="protein sequence ID" value="OGL83201.1"/>
    <property type="molecule type" value="Genomic_DNA"/>
</dbReference>
<dbReference type="PANTHER" id="PTHR30319:SF1">
    <property type="entry name" value="TRANSCRIPTIONAL REPRESSOR PAAX"/>
    <property type="match status" value="1"/>
</dbReference>
<dbReference type="Pfam" id="PF20803">
    <property type="entry name" value="PaaX_M"/>
    <property type="match status" value="1"/>
</dbReference>
<name>A0A1F7UY68_9BACT</name>
<dbReference type="GO" id="GO:0006351">
    <property type="term" value="P:DNA-templated transcription"/>
    <property type="evidence" value="ECO:0007669"/>
    <property type="project" value="TreeGrafter"/>
</dbReference>
<proteinExistence type="predicted"/>
<comment type="caution">
    <text evidence="2">The sequence shown here is derived from an EMBL/GenBank/DDBJ whole genome shotgun (WGS) entry which is preliminary data.</text>
</comment>
<evidence type="ECO:0000259" key="1">
    <source>
        <dbReference type="Pfam" id="PF20803"/>
    </source>
</evidence>
<dbReference type="Proteomes" id="UP000176846">
    <property type="component" value="Unassembled WGS sequence"/>
</dbReference>
<evidence type="ECO:0000313" key="3">
    <source>
        <dbReference type="Proteomes" id="UP000176846"/>
    </source>
</evidence>
<organism evidence="2 3">
    <name type="scientific">Candidatus Uhrbacteria bacterium RIFCSPLOWO2_01_FULL_47_25</name>
    <dbReference type="NCBI Taxonomy" id="1802402"/>
    <lineage>
        <taxon>Bacteria</taxon>
        <taxon>Candidatus Uhriibacteriota</taxon>
    </lineage>
</organism>
<evidence type="ECO:0000313" key="2">
    <source>
        <dbReference type="EMBL" id="OGL83201.1"/>
    </source>
</evidence>
<feature type="domain" description="Transcriptional repressor PaaX-like central Cas2-like" evidence="1">
    <location>
        <begin position="108"/>
        <end position="174"/>
    </location>
</feature>
<dbReference type="InterPro" id="IPR048846">
    <property type="entry name" value="PaaX-like_central"/>
</dbReference>
<gene>
    <name evidence="2" type="ORF">A2936_04670</name>
</gene>
<dbReference type="PANTHER" id="PTHR30319">
    <property type="entry name" value="PHENYLACETIC ACID REGULATOR-RELATED TRANSCRIPTIONAL REPRESSOR"/>
    <property type="match status" value="1"/>
</dbReference>
<sequence length="199" mass="23754">MASVKYQYRRAPLVKTVTGEALAWGKVILLDLLKLTDELLYTYFSTKYKGVAWLPKRRPLEYYQARYRLVRANLIKKSVSSPKGYALTTQGRNRAIEILLQLRPKQTPHWDGRWRVVIFDVPEQRRHDRHFLRRQLKAMDFQLLHKSVWVSPYDPPPFFHKLLSASKLLNNSRVLLVESMDYDRDLRRHFGLTLKRFKK</sequence>
<dbReference type="Gene3D" id="3.30.70.2650">
    <property type="match status" value="1"/>
</dbReference>
<dbReference type="AlphaFoldDB" id="A0A1F7UY68"/>
<reference evidence="2 3" key="1">
    <citation type="journal article" date="2016" name="Nat. Commun.">
        <title>Thousands of microbial genomes shed light on interconnected biogeochemical processes in an aquifer system.</title>
        <authorList>
            <person name="Anantharaman K."/>
            <person name="Brown C.T."/>
            <person name="Hug L.A."/>
            <person name="Sharon I."/>
            <person name="Castelle C.J."/>
            <person name="Probst A.J."/>
            <person name="Thomas B.C."/>
            <person name="Singh A."/>
            <person name="Wilkins M.J."/>
            <person name="Karaoz U."/>
            <person name="Brodie E.L."/>
            <person name="Williams K.H."/>
            <person name="Hubbard S.S."/>
            <person name="Banfield J.F."/>
        </authorList>
    </citation>
    <scope>NUCLEOTIDE SEQUENCE [LARGE SCALE GENOMIC DNA]</scope>
</reference>